<dbReference type="AlphaFoldDB" id="A0A6N3GM43"/>
<gene>
    <name evidence="2" type="ORF">CPLFYP93_03208</name>
</gene>
<sequence length="762" mass="88778">MNKPMDIIDKLVSGLGVIPETADLIKYDDNTQFFILEGEDVASRSDVRFLIYNCGEDGLEFNSKEYIDIIEKEGALSIFSPVMVFKNLDHESKVRRNEYKKVKKASEKKAINKYFDEKISIYIDAADEIEIEVEKDGINYLEYETEDINDGSTINYLNGYIYNISYLELKKVLNVTGKKLFQENVRVGINNNKTGKKLKKVFKDYIKVGIYNKLIETNNVHVNSDYILEILEIDQNNLRSSSPNKFWFYHNGVTIFSYSGQKINRSSNRIKINPNKISVINGAQTITNFYNALEELKTDLKEVCGKIDSLYDNNWIENQLIDICNEIKIKTIIIDGSSEFVNKISIGLNTQIPIEEEDILAKSPIVENINKSLKSVGICITREGESSVENNLSVLEYIKKYLIIEGKPGKSKNLSKAELKGLLEESQSKIEDYNYMRKLNILIELDQWWKGIKGLEHFINDDDSNEVYCRYGKNYFGSYLVSKEDLEVDIENMDNLFNKFLVEFKAIKSKVSLEDFKKDELYELYKESLKKNSKSLCEREVKDIDKRELCNYINNNRSSQYTIAKIISNYLMKNKININYFRVIAMYNGRVKEAYPFPNTTFSELYQSKEEGENVSRIDFKESLFAKEIEREFTVFVIEWKDREDENGNKISFAENLDIIEKFSFKLYTKYAKQVFDITKEAFEAGDESIFPKSSDDKKFHVRTKALNSEDTFEFSNGMQITRRTFWANRETIKDLINKLTNKELTYKDIINEENVEVNIEK</sequence>
<organism evidence="2">
    <name type="scientific">Clostridium paraputrificum</name>
    <dbReference type="NCBI Taxonomy" id="29363"/>
    <lineage>
        <taxon>Bacteria</taxon>
        <taxon>Bacillati</taxon>
        <taxon>Bacillota</taxon>
        <taxon>Clostridia</taxon>
        <taxon>Eubacteriales</taxon>
        <taxon>Clostridiaceae</taxon>
        <taxon>Clostridium</taxon>
    </lineage>
</organism>
<feature type="domain" description="Abortive phage infection protein C-terminal" evidence="1">
    <location>
        <begin position="241"/>
        <end position="382"/>
    </location>
</feature>
<dbReference type="RefSeq" id="WP_156563192.1">
    <property type="nucleotide sequence ID" value="NZ_CACRTV010000087.1"/>
</dbReference>
<protein>
    <submittedName>
        <fullName evidence="2">AIPR protein</fullName>
    </submittedName>
</protein>
<dbReference type="EMBL" id="CACRTV010000087">
    <property type="protein sequence ID" value="VYU65917.1"/>
    <property type="molecule type" value="Genomic_DNA"/>
</dbReference>
<name>A0A6N3GM43_9CLOT</name>
<evidence type="ECO:0000313" key="2">
    <source>
        <dbReference type="EMBL" id="VYU65917.1"/>
    </source>
</evidence>
<dbReference type="InterPro" id="IPR018891">
    <property type="entry name" value="AIPR_C"/>
</dbReference>
<evidence type="ECO:0000259" key="1">
    <source>
        <dbReference type="Pfam" id="PF10592"/>
    </source>
</evidence>
<accession>A0A6N3GM43</accession>
<reference evidence="2" key="1">
    <citation type="submission" date="2019-11" db="EMBL/GenBank/DDBJ databases">
        <authorList>
            <person name="Feng L."/>
        </authorList>
    </citation>
    <scope>NUCLEOTIDE SEQUENCE</scope>
    <source>
        <strain evidence="2">CParaputrificumLFYP93</strain>
    </source>
</reference>
<dbReference type="Pfam" id="PF10592">
    <property type="entry name" value="AIPR"/>
    <property type="match status" value="1"/>
</dbReference>
<proteinExistence type="predicted"/>